<evidence type="ECO:0000259" key="2">
    <source>
        <dbReference type="Pfam" id="PF05199"/>
    </source>
</evidence>
<dbReference type="SUPFAM" id="SSF54373">
    <property type="entry name" value="FAD-linked reductases, C-terminal domain"/>
    <property type="match status" value="1"/>
</dbReference>
<dbReference type="InterPro" id="IPR007867">
    <property type="entry name" value="GMC_OxRtase_C"/>
</dbReference>
<dbReference type="Gene3D" id="3.30.560.10">
    <property type="entry name" value="Glucose Oxidase, domain 3"/>
    <property type="match status" value="1"/>
</dbReference>
<evidence type="ECO:0000256" key="1">
    <source>
        <dbReference type="ARBA" id="ARBA00010790"/>
    </source>
</evidence>
<protein>
    <submittedName>
        <fullName evidence="3">Glucose dehydrogenase [acceptor]</fullName>
    </submittedName>
</protein>
<reference evidence="3 4" key="1">
    <citation type="submission" date="2015-07" db="EMBL/GenBank/DDBJ databases">
        <title>The genome of Melipona quadrifasciata.</title>
        <authorList>
            <person name="Pan H."/>
            <person name="Kapheim K."/>
        </authorList>
    </citation>
    <scope>NUCLEOTIDE SEQUENCE [LARGE SCALE GENOMIC DNA]</scope>
    <source>
        <strain evidence="3">0111107301</strain>
        <tissue evidence="3">Whole body</tissue>
    </source>
</reference>
<gene>
    <name evidence="3" type="ORF">WN51_06546</name>
</gene>
<evidence type="ECO:0000313" key="4">
    <source>
        <dbReference type="Proteomes" id="UP000053105"/>
    </source>
</evidence>
<feature type="domain" description="Glucose-methanol-choline oxidoreductase C-terminal" evidence="2">
    <location>
        <begin position="193"/>
        <end position="319"/>
    </location>
</feature>
<organism evidence="3 4">
    <name type="scientific">Melipona quadrifasciata</name>
    <dbReference type="NCBI Taxonomy" id="166423"/>
    <lineage>
        <taxon>Eukaryota</taxon>
        <taxon>Metazoa</taxon>
        <taxon>Ecdysozoa</taxon>
        <taxon>Arthropoda</taxon>
        <taxon>Hexapoda</taxon>
        <taxon>Insecta</taxon>
        <taxon>Pterygota</taxon>
        <taxon>Neoptera</taxon>
        <taxon>Endopterygota</taxon>
        <taxon>Hymenoptera</taxon>
        <taxon>Apocrita</taxon>
        <taxon>Aculeata</taxon>
        <taxon>Apoidea</taxon>
        <taxon>Anthophila</taxon>
        <taxon>Apidae</taxon>
        <taxon>Melipona</taxon>
    </lineage>
</organism>
<dbReference type="InterPro" id="IPR012132">
    <property type="entry name" value="GMC_OxRdtase"/>
</dbReference>
<sequence length="338" mass="38346">MDGSSTTNLMIKYQEPSSQCGYQSVERFPCNNINNDILLNAWQELGYELIDVNANNQLGVMNQTFSANGICLSTNKEFIQPIRCKHKNLTIRTESYVTKLLVDNKTKLHARKEVIQLDLLIHQKFLCSLELDQEKNYRNIALKNLHVTTNGLVIALNFTSTNENIFMKEDDISYYKKTQRGLLSATGTLMFCGAPLIILRCFTNNPDLDILAEGVEIALKLFDTESFKNYNFRLIDEPLPACKEFEFGEREYWKCVIMEYTGTIYHPVGTCKMGPKSDPDAVVDERLRVYGVDGLRVVDASIMPKIVRGNTNAPTIMIAEKASDMIKEEWLSGHVGSK</sequence>
<dbReference type="OrthoDB" id="269227at2759"/>
<dbReference type="AlphaFoldDB" id="A0A0N0BCU5"/>
<evidence type="ECO:0000313" key="3">
    <source>
        <dbReference type="EMBL" id="KOX69462.1"/>
    </source>
</evidence>
<proteinExistence type="inferred from homology"/>
<dbReference type="InterPro" id="IPR036188">
    <property type="entry name" value="FAD/NAD-bd_sf"/>
</dbReference>
<dbReference type="GO" id="GO:0050660">
    <property type="term" value="F:flavin adenine dinucleotide binding"/>
    <property type="evidence" value="ECO:0007669"/>
    <property type="project" value="InterPro"/>
</dbReference>
<dbReference type="PANTHER" id="PTHR11552">
    <property type="entry name" value="GLUCOSE-METHANOL-CHOLINE GMC OXIDOREDUCTASE"/>
    <property type="match status" value="1"/>
</dbReference>
<dbReference type="SUPFAM" id="SSF51905">
    <property type="entry name" value="FAD/NAD(P)-binding domain"/>
    <property type="match status" value="1"/>
</dbReference>
<dbReference type="Proteomes" id="UP000053105">
    <property type="component" value="Unassembled WGS sequence"/>
</dbReference>
<dbReference type="GO" id="GO:0016614">
    <property type="term" value="F:oxidoreductase activity, acting on CH-OH group of donors"/>
    <property type="evidence" value="ECO:0007669"/>
    <property type="project" value="InterPro"/>
</dbReference>
<dbReference type="PANTHER" id="PTHR11552:SF227">
    <property type="entry name" value="GLUCOSE DEHYDROGENASE [FAD, QUINONE]-LIKE PROTEIN"/>
    <property type="match status" value="1"/>
</dbReference>
<dbReference type="STRING" id="166423.A0A0N0BCU5"/>
<accession>A0A0N0BCU5</accession>
<name>A0A0N0BCU5_9HYME</name>
<comment type="similarity">
    <text evidence="1">Belongs to the GMC oxidoreductase family.</text>
</comment>
<dbReference type="EMBL" id="KQ435889">
    <property type="protein sequence ID" value="KOX69462.1"/>
    <property type="molecule type" value="Genomic_DNA"/>
</dbReference>
<dbReference type="Gene3D" id="3.50.50.60">
    <property type="entry name" value="FAD/NAD(P)-binding domain"/>
    <property type="match status" value="1"/>
</dbReference>
<keyword evidence="4" id="KW-1185">Reference proteome</keyword>
<dbReference type="Pfam" id="PF05199">
    <property type="entry name" value="GMC_oxred_C"/>
    <property type="match status" value="1"/>
</dbReference>